<evidence type="ECO:0000256" key="1">
    <source>
        <dbReference type="SAM" id="SignalP"/>
    </source>
</evidence>
<dbReference type="Proteomes" id="UP000800094">
    <property type="component" value="Unassembled WGS sequence"/>
</dbReference>
<organism evidence="2 3">
    <name type="scientific">Trematosphaeria pertusa</name>
    <dbReference type="NCBI Taxonomy" id="390896"/>
    <lineage>
        <taxon>Eukaryota</taxon>
        <taxon>Fungi</taxon>
        <taxon>Dikarya</taxon>
        <taxon>Ascomycota</taxon>
        <taxon>Pezizomycotina</taxon>
        <taxon>Dothideomycetes</taxon>
        <taxon>Pleosporomycetidae</taxon>
        <taxon>Pleosporales</taxon>
        <taxon>Massarineae</taxon>
        <taxon>Trematosphaeriaceae</taxon>
        <taxon>Trematosphaeria</taxon>
    </lineage>
</organism>
<proteinExistence type="predicted"/>
<keyword evidence="1" id="KW-0732">Signal</keyword>
<dbReference type="AlphaFoldDB" id="A0A6A6ITC8"/>
<accession>A0A6A6ITC8</accession>
<reference evidence="2" key="1">
    <citation type="journal article" date="2020" name="Stud. Mycol.">
        <title>101 Dothideomycetes genomes: a test case for predicting lifestyles and emergence of pathogens.</title>
        <authorList>
            <person name="Haridas S."/>
            <person name="Albert R."/>
            <person name="Binder M."/>
            <person name="Bloem J."/>
            <person name="Labutti K."/>
            <person name="Salamov A."/>
            <person name="Andreopoulos B."/>
            <person name="Baker S."/>
            <person name="Barry K."/>
            <person name="Bills G."/>
            <person name="Bluhm B."/>
            <person name="Cannon C."/>
            <person name="Castanera R."/>
            <person name="Culley D."/>
            <person name="Daum C."/>
            <person name="Ezra D."/>
            <person name="Gonzalez J."/>
            <person name="Henrissat B."/>
            <person name="Kuo A."/>
            <person name="Liang C."/>
            <person name="Lipzen A."/>
            <person name="Lutzoni F."/>
            <person name="Magnuson J."/>
            <person name="Mondo S."/>
            <person name="Nolan M."/>
            <person name="Ohm R."/>
            <person name="Pangilinan J."/>
            <person name="Park H.-J."/>
            <person name="Ramirez L."/>
            <person name="Alfaro M."/>
            <person name="Sun H."/>
            <person name="Tritt A."/>
            <person name="Yoshinaga Y."/>
            <person name="Zwiers L.-H."/>
            <person name="Turgeon B."/>
            <person name="Goodwin S."/>
            <person name="Spatafora J."/>
            <person name="Crous P."/>
            <person name="Grigoriev I."/>
        </authorList>
    </citation>
    <scope>NUCLEOTIDE SEQUENCE</scope>
    <source>
        <strain evidence="2">CBS 122368</strain>
    </source>
</reference>
<sequence>MVKSSILLGCALGLFAAALPVDECSTPNTNSGAATTSLTADTLIAIDPKTASCDGATFPAECADASRAAASISKSFEKYSIASPGEQAALIALMLYESGSFKYNKNHYPEPGRPGQGTRNMQMPQFNIDYAASLFGSAAVQSAGSLDGVLELVSKDEESFGSAAWFLSTKCSADVRTGLADATPEGWAAYLTQCIGTTDTPDRDTIWKAAVQALGSGN</sequence>
<evidence type="ECO:0000313" key="2">
    <source>
        <dbReference type="EMBL" id="KAF2252793.1"/>
    </source>
</evidence>
<keyword evidence="3" id="KW-1185">Reference proteome</keyword>
<dbReference type="RefSeq" id="XP_033687797.1">
    <property type="nucleotide sequence ID" value="XM_033820628.1"/>
</dbReference>
<feature type="chain" id="PRO_5025670680" evidence="1">
    <location>
        <begin position="19"/>
        <end position="218"/>
    </location>
</feature>
<evidence type="ECO:0000313" key="3">
    <source>
        <dbReference type="Proteomes" id="UP000800094"/>
    </source>
</evidence>
<feature type="signal peptide" evidence="1">
    <location>
        <begin position="1"/>
        <end position="18"/>
    </location>
</feature>
<name>A0A6A6ITC8_9PLEO</name>
<protein>
    <submittedName>
        <fullName evidence="2">Uncharacterized protein</fullName>
    </submittedName>
</protein>
<dbReference type="EMBL" id="ML987191">
    <property type="protein sequence ID" value="KAF2252793.1"/>
    <property type="molecule type" value="Genomic_DNA"/>
</dbReference>
<dbReference type="GeneID" id="54573958"/>
<gene>
    <name evidence="2" type="ORF">BU26DRAFT_209565</name>
</gene>
<dbReference type="OrthoDB" id="2349272at2759"/>